<proteinExistence type="predicted"/>
<dbReference type="HOGENOM" id="CLU_1278925_0_0_1"/>
<dbReference type="GeneID" id="20238491"/>
<evidence type="ECO:0000256" key="1">
    <source>
        <dbReference type="SAM" id="MobiDB-lite"/>
    </source>
</evidence>
<dbReference type="KEGG" id="lgi:LOTGIDRAFT_160764"/>
<gene>
    <name evidence="2" type="ORF">LOTGIDRAFT_160764</name>
</gene>
<dbReference type="AlphaFoldDB" id="V3ZU48"/>
<feature type="region of interest" description="Disordered" evidence="1">
    <location>
        <begin position="38"/>
        <end position="79"/>
    </location>
</feature>
<organism evidence="2 3">
    <name type="scientific">Lottia gigantea</name>
    <name type="common">Giant owl limpet</name>
    <dbReference type="NCBI Taxonomy" id="225164"/>
    <lineage>
        <taxon>Eukaryota</taxon>
        <taxon>Metazoa</taxon>
        <taxon>Spiralia</taxon>
        <taxon>Lophotrochozoa</taxon>
        <taxon>Mollusca</taxon>
        <taxon>Gastropoda</taxon>
        <taxon>Patellogastropoda</taxon>
        <taxon>Lottioidea</taxon>
        <taxon>Lottiidae</taxon>
        <taxon>Lottia</taxon>
    </lineage>
</organism>
<protein>
    <submittedName>
        <fullName evidence="2">Uncharacterized protein</fullName>
    </submittedName>
</protein>
<name>V3ZU48_LOTGI</name>
<evidence type="ECO:0000313" key="2">
    <source>
        <dbReference type="EMBL" id="ESO95008.1"/>
    </source>
</evidence>
<dbReference type="OrthoDB" id="193931at2759"/>
<evidence type="ECO:0000313" key="3">
    <source>
        <dbReference type="Proteomes" id="UP000030746"/>
    </source>
</evidence>
<dbReference type="EMBL" id="KB201701">
    <property type="protein sequence ID" value="ESO95008.1"/>
    <property type="molecule type" value="Genomic_DNA"/>
</dbReference>
<accession>V3ZU48</accession>
<reference evidence="2 3" key="1">
    <citation type="journal article" date="2013" name="Nature">
        <title>Insights into bilaterian evolution from three spiralian genomes.</title>
        <authorList>
            <person name="Simakov O."/>
            <person name="Marletaz F."/>
            <person name="Cho S.J."/>
            <person name="Edsinger-Gonzales E."/>
            <person name="Havlak P."/>
            <person name="Hellsten U."/>
            <person name="Kuo D.H."/>
            <person name="Larsson T."/>
            <person name="Lv J."/>
            <person name="Arendt D."/>
            <person name="Savage R."/>
            <person name="Osoegawa K."/>
            <person name="de Jong P."/>
            <person name="Grimwood J."/>
            <person name="Chapman J.A."/>
            <person name="Shapiro H."/>
            <person name="Aerts A."/>
            <person name="Otillar R.P."/>
            <person name="Terry A.Y."/>
            <person name="Boore J.L."/>
            <person name="Grigoriev I.V."/>
            <person name="Lindberg D.R."/>
            <person name="Seaver E.C."/>
            <person name="Weisblat D.A."/>
            <person name="Putnam N.H."/>
            <person name="Rokhsar D.S."/>
        </authorList>
    </citation>
    <scope>NUCLEOTIDE SEQUENCE [LARGE SCALE GENOMIC DNA]</scope>
</reference>
<keyword evidence="3" id="KW-1185">Reference proteome</keyword>
<dbReference type="RefSeq" id="XP_009054210.1">
    <property type="nucleotide sequence ID" value="XM_009055962.1"/>
</dbReference>
<dbReference type="CTD" id="20238491"/>
<sequence length="216" mass="23941">MDLEFRSLDKDGYDHIAATYYLLVERRLKKHEQFQHQHAAAMTHLRKKSDASHGSGKPHLEPLSLSPRKQKELKKTKTAPLGLQCLPTSDIIEPFSNFPLGLNSPGTKPEFVKSITDSMTLDRKNSQNKKKKAIISGAVSPQVDIKPLSVSEAPPGSYKTLESKSPKKPQKAFSKIAILSSFFERKAVATASGNTPAAERKAGFFVKQGNRKKTEK</sequence>
<feature type="region of interest" description="Disordered" evidence="1">
    <location>
        <begin position="190"/>
        <end position="216"/>
    </location>
</feature>
<dbReference type="Proteomes" id="UP000030746">
    <property type="component" value="Unassembled WGS sequence"/>
</dbReference>
<feature type="region of interest" description="Disordered" evidence="1">
    <location>
        <begin position="148"/>
        <end position="169"/>
    </location>
</feature>